<evidence type="ECO:0000313" key="4">
    <source>
        <dbReference type="Proteomes" id="UP000218209"/>
    </source>
</evidence>
<dbReference type="Proteomes" id="UP000218209">
    <property type="component" value="Unassembled WGS sequence"/>
</dbReference>
<gene>
    <name evidence="3" type="ORF">BU14_1338s0002</name>
</gene>
<evidence type="ECO:0008006" key="5">
    <source>
        <dbReference type="Google" id="ProtNLM"/>
    </source>
</evidence>
<reference evidence="3 4" key="1">
    <citation type="submission" date="2017-03" db="EMBL/GenBank/DDBJ databases">
        <title>WGS assembly of Porphyra umbilicalis.</title>
        <authorList>
            <person name="Brawley S.H."/>
            <person name="Blouin N.A."/>
            <person name="Ficko-Blean E."/>
            <person name="Wheeler G.L."/>
            <person name="Lohr M."/>
            <person name="Goodson H.V."/>
            <person name="Jenkins J.W."/>
            <person name="Blaby-Haas C.E."/>
            <person name="Helliwell K.E."/>
            <person name="Chan C."/>
            <person name="Marriage T."/>
            <person name="Bhattacharya D."/>
            <person name="Klein A.S."/>
            <person name="Badis Y."/>
            <person name="Brodie J."/>
            <person name="Cao Y."/>
            <person name="Collen J."/>
            <person name="Dittami S.M."/>
            <person name="Gachon C.M."/>
            <person name="Green B.R."/>
            <person name="Karpowicz S."/>
            <person name="Kim J.W."/>
            <person name="Kudahl U."/>
            <person name="Lin S."/>
            <person name="Michel G."/>
            <person name="Mittag M."/>
            <person name="Olson B.J."/>
            <person name="Pangilinan J."/>
            <person name="Peng Y."/>
            <person name="Qiu H."/>
            <person name="Shu S."/>
            <person name="Singer J.T."/>
            <person name="Smith A.G."/>
            <person name="Sprecher B.N."/>
            <person name="Wagner V."/>
            <person name="Wang W."/>
            <person name="Wang Z.-Y."/>
            <person name="Yan J."/>
            <person name="Yarish C."/>
            <person name="Zoeuner-Riek S."/>
            <person name="Zhuang Y."/>
            <person name="Zou Y."/>
            <person name="Lindquist E.A."/>
            <person name="Grimwood J."/>
            <person name="Barry K."/>
            <person name="Rokhsar D.S."/>
            <person name="Schmutz J."/>
            <person name="Stiller J.W."/>
            <person name="Grossman A.R."/>
            <person name="Prochnik S.E."/>
        </authorList>
    </citation>
    <scope>NUCLEOTIDE SEQUENCE [LARGE SCALE GENOMIC DNA]</scope>
    <source>
        <strain evidence="3">4086291</strain>
    </source>
</reference>
<feature type="compositionally biased region" description="Pro residues" evidence="1">
    <location>
        <begin position="223"/>
        <end position="236"/>
    </location>
</feature>
<feature type="signal peptide" evidence="2">
    <location>
        <begin position="1"/>
        <end position="34"/>
    </location>
</feature>
<evidence type="ECO:0000256" key="1">
    <source>
        <dbReference type="SAM" id="MobiDB-lite"/>
    </source>
</evidence>
<sequence length="362" mass="37315">MSGRPRCAPVRRRSAVAAAPRMLLLLAAAATAAATTASAAVAGRATTPPSPWSWTYLGGNLSSASADAQTDGSVTNVDEVTGWATPSGVYSLLAANDKRVTTFYRFDGGGRTGATVVGGAGAGWTLLKTVNETGPAAAVAAARGSIGVRGDAAVVPPVVWGGLPAADTDGAAGGRLWLYGGVVAVPPFDVSTYLYEYDPATATWARLAGGRATALRRATGSAGPPPPTQTPPPPPANALTSPQPAPPAHVPTRPRARPCVAPHTRAGGHPQSRPPRPTRGCQRPPPSRPRPPRGRPPPRHARPPLAHAAPRPSAPRRRPPRPSPRRPTGRRRGGGGRFPRPPRRADRRRSRPPPPAPCRAGG</sequence>
<protein>
    <recommendedName>
        <fullName evidence="5">Galactose oxidase-like Early set domain-containing protein</fullName>
    </recommendedName>
</protein>
<evidence type="ECO:0000256" key="2">
    <source>
        <dbReference type="SAM" id="SignalP"/>
    </source>
</evidence>
<feature type="region of interest" description="Disordered" evidence="1">
    <location>
        <begin position="215"/>
        <end position="362"/>
    </location>
</feature>
<accession>A0A1X6NLV3</accession>
<organism evidence="3 4">
    <name type="scientific">Porphyra umbilicalis</name>
    <name type="common">Purple laver</name>
    <name type="synonym">Red alga</name>
    <dbReference type="NCBI Taxonomy" id="2786"/>
    <lineage>
        <taxon>Eukaryota</taxon>
        <taxon>Rhodophyta</taxon>
        <taxon>Bangiophyceae</taxon>
        <taxon>Bangiales</taxon>
        <taxon>Bangiaceae</taxon>
        <taxon>Porphyra</taxon>
    </lineage>
</organism>
<feature type="compositionally biased region" description="Basic residues" evidence="1">
    <location>
        <begin position="314"/>
        <end position="351"/>
    </location>
</feature>
<dbReference type="EMBL" id="KV919468">
    <property type="protein sequence ID" value="OSX69621.1"/>
    <property type="molecule type" value="Genomic_DNA"/>
</dbReference>
<proteinExistence type="predicted"/>
<feature type="compositionally biased region" description="Pro residues" evidence="1">
    <location>
        <begin position="272"/>
        <end position="289"/>
    </location>
</feature>
<keyword evidence="4" id="KW-1185">Reference proteome</keyword>
<dbReference type="PRINTS" id="PR01217">
    <property type="entry name" value="PRICHEXTENSN"/>
</dbReference>
<feature type="compositionally biased region" description="Pro residues" evidence="1">
    <location>
        <begin position="352"/>
        <end position="362"/>
    </location>
</feature>
<dbReference type="AlphaFoldDB" id="A0A1X6NLV3"/>
<feature type="chain" id="PRO_5013140823" description="Galactose oxidase-like Early set domain-containing protein" evidence="2">
    <location>
        <begin position="35"/>
        <end position="362"/>
    </location>
</feature>
<keyword evidence="2" id="KW-0732">Signal</keyword>
<evidence type="ECO:0000313" key="3">
    <source>
        <dbReference type="EMBL" id="OSX69621.1"/>
    </source>
</evidence>
<feature type="non-terminal residue" evidence="3">
    <location>
        <position position="362"/>
    </location>
</feature>
<name>A0A1X6NLV3_PORUM</name>
<feature type="compositionally biased region" description="Basic residues" evidence="1">
    <location>
        <begin position="290"/>
        <end position="302"/>
    </location>
</feature>